<dbReference type="GO" id="GO:1990281">
    <property type="term" value="C:efflux pump complex"/>
    <property type="evidence" value="ECO:0007669"/>
    <property type="project" value="TreeGrafter"/>
</dbReference>
<dbReference type="RefSeq" id="WP_204444889.1">
    <property type="nucleotide sequence ID" value="NZ_JACJKY010000004.1"/>
</dbReference>
<dbReference type="Gene3D" id="2.40.420.20">
    <property type="match status" value="1"/>
</dbReference>
<name>A0A938X6Z7_9FIRM</name>
<evidence type="ECO:0000313" key="2">
    <source>
        <dbReference type="EMBL" id="MBM6920265.1"/>
    </source>
</evidence>
<sequence length="341" mass="37727">MKKRKIIIRLTVGFLILMVVCTMLSRTVYRLMLPDVRVASPTTRSLTDPMTYAAQIGYRNTEDVTAQVEWEVLTVDVQVGNEVKAGQQLMTVQSEKADLERKQLVLNQKMAQARVNSTAGMEREQAQIDLKKAELALREHDEIYPKDGIVVAKKDGIVCEVSCKPNQTVTGTLVRVKTAHTSYDVTWEVPMQNAGKFELEDTVECIVSNSESLLFQGKPPISEISLPDETGMVTMTAAFAAQRDIFTTDAATVTMTPPSTTYETVVPRSSLQKTGDGDAIYVVNAQPGIFGENLTVRLMPVTVLEQNNRYAAIQVKLERTDRIVVNTSKPLVDGADVKIVE</sequence>
<dbReference type="EMBL" id="JACJKY010000004">
    <property type="protein sequence ID" value="MBM6920265.1"/>
    <property type="molecule type" value="Genomic_DNA"/>
</dbReference>
<dbReference type="Gene3D" id="2.40.50.100">
    <property type="match status" value="1"/>
</dbReference>
<reference evidence="2" key="2">
    <citation type="journal article" date="2021" name="Sci. Rep.">
        <title>The distribution of antibiotic resistance genes in chicken gut microbiota commensals.</title>
        <authorList>
            <person name="Juricova H."/>
            <person name="Matiasovicova J."/>
            <person name="Kubasova T."/>
            <person name="Cejkova D."/>
            <person name="Rychlik I."/>
        </authorList>
    </citation>
    <scope>NUCLEOTIDE SEQUENCE</scope>
    <source>
        <strain evidence="2">An559</strain>
    </source>
</reference>
<dbReference type="GO" id="GO:0015562">
    <property type="term" value="F:efflux transmembrane transporter activity"/>
    <property type="evidence" value="ECO:0007669"/>
    <property type="project" value="TreeGrafter"/>
</dbReference>
<reference evidence="2" key="1">
    <citation type="submission" date="2020-08" db="EMBL/GenBank/DDBJ databases">
        <authorList>
            <person name="Cejkova D."/>
            <person name="Kubasova T."/>
            <person name="Jahodarova E."/>
            <person name="Rychlik I."/>
        </authorList>
    </citation>
    <scope>NUCLEOTIDE SEQUENCE</scope>
    <source>
        <strain evidence="2">An559</strain>
    </source>
</reference>
<keyword evidence="1" id="KW-0175">Coiled coil</keyword>
<comment type="caution">
    <text evidence="2">The sequence shown here is derived from an EMBL/GenBank/DDBJ whole genome shotgun (WGS) entry which is preliminary data.</text>
</comment>
<dbReference type="PANTHER" id="PTHR30469:SF11">
    <property type="entry name" value="BLL4320 PROTEIN"/>
    <property type="match status" value="1"/>
</dbReference>
<keyword evidence="3" id="KW-1185">Reference proteome</keyword>
<protein>
    <submittedName>
        <fullName evidence="2">Efflux RND transporter periplasmic adaptor subunit</fullName>
    </submittedName>
</protein>
<dbReference type="PANTHER" id="PTHR30469">
    <property type="entry name" value="MULTIDRUG RESISTANCE PROTEIN MDTA"/>
    <property type="match status" value="1"/>
</dbReference>
<evidence type="ECO:0000313" key="3">
    <source>
        <dbReference type="Proteomes" id="UP000774750"/>
    </source>
</evidence>
<dbReference type="SUPFAM" id="SSF111369">
    <property type="entry name" value="HlyD-like secretion proteins"/>
    <property type="match status" value="1"/>
</dbReference>
<proteinExistence type="predicted"/>
<feature type="coiled-coil region" evidence="1">
    <location>
        <begin position="96"/>
        <end position="143"/>
    </location>
</feature>
<evidence type="ECO:0000256" key="1">
    <source>
        <dbReference type="SAM" id="Coils"/>
    </source>
</evidence>
<dbReference type="AlphaFoldDB" id="A0A938X6Z7"/>
<gene>
    <name evidence="2" type="ORF">H6A12_03710</name>
</gene>
<dbReference type="Proteomes" id="UP000774750">
    <property type="component" value="Unassembled WGS sequence"/>
</dbReference>
<accession>A0A938X6Z7</accession>
<organism evidence="2 3">
    <name type="scientific">Merdimmobilis hominis</name>
    <dbReference type="NCBI Taxonomy" id="2897707"/>
    <lineage>
        <taxon>Bacteria</taxon>
        <taxon>Bacillati</taxon>
        <taxon>Bacillota</taxon>
        <taxon>Clostridia</taxon>
        <taxon>Eubacteriales</taxon>
        <taxon>Oscillospiraceae</taxon>
        <taxon>Merdimmobilis</taxon>
    </lineage>
</organism>